<gene>
    <name evidence="17" type="primary">ND6</name>
</gene>
<keyword evidence="9" id="KW-0249">Electron transport</keyword>
<dbReference type="AlphaFoldDB" id="A0A8K1JVN4"/>
<dbReference type="InterPro" id="IPR050269">
    <property type="entry name" value="ComplexI_Subunit6"/>
</dbReference>
<comment type="catalytic activity">
    <reaction evidence="15">
        <text>a ubiquinone + NADH + 5 H(+)(in) = a ubiquinol + NAD(+) + 4 H(+)(out)</text>
        <dbReference type="Rhea" id="RHEA:29091"/>
        <dbReference type="Rhea" id="RHEA-COMP:9565"/>
        <dbReference type="Rhea" id="RHEA-COMP:9566"/>
        <dbReference type="ChEBI" id="CHEBI:15378"/>
        <dbReference type="ChEBI" id="CHEBI:16389"/>
        <dbReference type="ChEBI" id="CHEBI:17976"/>
        <dbReference type="ChEBI" id="CHEBI:57540"/>
        <dbReference type="ChEBI" id="CHEBI:57945"/>
        <dbReference type="EC" id="7.1.1.2"/>
    </reaction>
</comment>
<evidence type="ECO:0000256" key="13">
    <source>
        <dbReference type="ARBA" id="ARBA00023136"/>
    </source>
</evidence>
<evidence type="ECO:0000256" key="6">
    <source>
        <dbReference type="ARBA" id="ARBA00022660"/>
    </source>
</evidence>
<evidence type="ECO:0000256" key="9">
    <source>
        <dbReference type="ARBA" id="ARBA00022982"/>
    </source>
</evidence>
<evidence type="ECO:0000256" key="5">
    <source>
        <dbReference type="ARBA" id="ARBA00022448"/>
    </source>
</evidence>
<evidence type="ECO:0000256" key="3">
    <source>
        <dbReference type="ARBA" id="ARBA00012944"/>
    </source>
</evidence>
<evidence type="ECO:0000256" key="14">
    <source>
        <dbReference type="ARBA" id="ARBA00031019"/>
    </source>
</evidence>
<dbReference type="EC" id="7.1.1.2" evidence="3"/>
<accession>A0A8K1JVN4</accession>
<keyword evidence="6" id="KW-0679">Respiratory chain</keyword>
<sequence>MMIMILLTMVTMSIVFPMMKHPLSMGLVLLIQTLLTAIMSGLIINTFWFSYMLFIVLLGGMLVLFIYMASIASNEKFMFSIKITATITMLMMTSTVIWMYSDKLMGSSGMSSSIKLIENDQMLSLQKFFSTQSISITIMMVTYLLITMIAVTYVVNIFEGPMRKKY</sequence>
<keyword evidence="11" id="KW-0520">NAD</keyword>
<feature type="transmembrane region" description="Helical" evidence="16">
    <location>
        <begin position="134"/>
        <end position="158"/>
    </location>
</feature>
<keyword evidence="7 16" id="KW-0812">Transmembrane</keyword>
<keyword evidence="10 16" id="KW-1133">Transmembrane helix</keyword>
<organism evidence="17">
    <name type="scientific">Appasus japonicus</name>
    <dbReference type="NCBI Taxonomy" id="697940"/>
    <lineage>
        <taxon>Eukaryota</taxon>
        <taxon>Metazoa</taxon>
        <taxon>Ecdysozoa</taxon>
        <taxon>Arthropoda</taxon>
        <taxon>Hexapoda</taxon>
        <taxon>Insecta</taxon>
        <taxon>Pterygota</taxon>
        <taxon>Neoptera</taxon>
        <taxon>Paraneoptera</taxon>
        <taxon>Hemiptera</taxon>
        <taxon>Heteroptera</taxon>
        <taxon>Panheteroptera</taxon>
        <taxon>Nepomorpha</taxon>
        <taxon>Belostomatidae</taxon>
        <taxon>Belostomatinae</taxon>
        <taxon>Appasus</taxon>
    </lineage>
</organism>
<evidence type="ECO:0000256" key="2">
    <source>
        <dbReference type="ARBA" id="ARBA00005698"/>
    </source>
</evidence>
<feature type="transmembrane region" description="Helical" evidence="16">
    <location>
        <begin position="46"/>
        <end position="67"/>
    </location>
</feature>
<evidence type="ECO:0000256" key="11">
    <source>
        <dbReference type="ARBA" id="ARBA00023027"/>
    </source>
</evidence>
<feature type="transmembrane region" description="Helical" evidence="16">
    <location>
        <begin position="79"/>
        <end position="100"/>
    </location>
</feature>
<evidence type="ECO:0000256" key="1">
    <source>
        <dbReference type="ARBA" id="ARBA00004225"/>
    </source>
</evidence>
<evidence type="ECO:0000256" key="8">
    <source>
        <dbReference type="ARBA" id="ARBA00022967"/>
    </source>
</evidence>
<dbReference type="GO" id="GO:0008137">
    <property type="term" value="F:NADH dehydrogenase (ubiquinone) activity"/>
    <property type="evidence" value="ECO:0007669"/>
    <property type="project" value="UniProtKB-EC"/>
</dbReference>
<keyword evidence="8" id="KW-1278">Translocase</keyword>
<geneLocation type="mitochondrion" evidence="17"/>
<protein>
    <recommendedName>
        <fullName evidence="4">NADH-ubiquinone oxidoreductase chain 6</fullName>
        <ecNumber evidence="3">7.1.1.2</ecNumber>
    </recommendedName>
    <alternativeName>
        <fullName evidence="14">NADH dehydrogenase subunit 6</fullName>
    </alternativeName>
</protein>
<dbReference type="PANTHER" id="PTHR11435:SF1">
    <property type="entry name" value="NADH-UBIQUINONE OXIDOREDUCTASE CHAIN 6"/>
    <property type="match status" value="1"/>
</dbReference>
<proteinExistence type="inferred from homology"/>
<keyword evidence="12 17" id="KW-0496">Mitochondrion</keyword>
<dbReference type="PANTHER" id="PTHR11435">
    <property type="entry name" value="NADH UBIQUINONE OXIDOREDUCTASE SUBUNIT ND6"/>
    <property type="match status" value="1"/>
</dbReference>
<evidence type="ECO:0000256" key="4">
    <source>
        <dbReference type="ARBA" id="ARBA00021095"/>
    </source>
</evidence>
<dbReference type="EMBL" id="OK012605">
    <property type="protein sequence ID" value="UCU57422.1"/>
    <property type="molecule type" value="Genomic_DNA"/>
</dbReference>
<comment type="similarity">
    <text evidence="2">Belongs to the complex I subunit 6 family.</text>
</comment>
<keyword evidence="13 16" id="KW-0472">Membrane</keyword>
<dbReference type="GO" id="GO:0031966">
    <property type="term" value="C:mitochondrial membrane"/>
    <property type="evidence" value="ECO:0007669"/>
    <property type="project" value="UniProtKB-SubCell"/>
</dbReference>
<evidence type="ECO:0000256" key="16">
    <source>
        <dbReference type="SAM" id="Phobius"/>
    </source>
</evidence>
<evidence type="ECO:0000256" key="15">
    <source>
        <dbReference type="ARBA" id="ARBA00049551"/>
    </source>
</evidence>
<keyword evidence="5" id="KW-0813">Transport</keyword>
<evidence type="ECO:0000256" key="10">
    <source>
        <dbReference type="ARBA" id="ARBA00022989"/>
    </source>
</evidence>
<reference evidence="17" key="1">
    <citation type="submission" date="2021-08" db="EMBL/GenBank/DDBJ databases">
        <title>Macromia amphigena mitochondrial genome, complete.</title>
        <authorList>
            <person name="Han J.S."/>
            <person name="Jang J.E."/>
            <person name="Choi J.K."/>
            <person name="Lee H.G."/>
        </authorList>
    </citation>
    <scope>NUCLEOTIDE SEQUENCE</scope>
</reference>
<evidence type="ECO:0000256" key="12">
    <source>
        <dbReference type="ARBA" id="ARBA00023128"/>
    </source>
</evidence>
<evidence type="ECO:0000313" key="17">
    <source>
        <dbReference type="EMBL" id="UCU57422.1"/>
    </source>
</evidence>
<comment type="subcellular location">
    <subcellularLocation>
        <location evidence="1">Mitochondrion membrane</location>
        <topology evidence="1">Multi-pass membrane protein</topology>
    </subcellularLocation>
</comment>
<name>A0A8K1JVN4_9HEMI</name>
<evidence type="ECO:0000256" key="7">
    <source>
        <dbReference type="ARBA" id="ARBA00022692"/>
    </source>
</evidence>